<dbReference type="EMBL" id="JBHSED010000003">
    <property type="protein sequence ID" value="MFC4302384.1"/>
    <property type="molecule type" value="Genomic_DNA"/>
</dbReference>
<proteinExistence type="predicted"/>
<evidence type="ECO:0000313" key="1">
    <source>
        <dbReference type="EMBL" id="MFC4302384.1"/>
    </source>
</evidence>
<accession>A0ABV8S7I3</accession>
<dbReference type="Proteomes" id="UP001595755">
    <property type="component" value="Unassembled WGS sequence"/>
</dbReference>
<comment type="caution">
    <text evidence="1">The sequence shown here is derived from an EMBL/GenBank/DDBJ whole genome shotgun (WGS) entry which is preliminary data.</text>
</comment>
<name>A0ABV8S7I3_9BACL</name>
<sequence>MLRSVSILRLGEAMDEEIALNRRAHIRFKLQTPFFVELSLYQVQGKELRSHSQRVLLRDISLGGCSFATHLRLPIRNDVEWQVVLQLGHYTAKPGFIVLHCGHEDGLLIYGGRWVMTGLERQAFQYRFHEYMRLALVASPSIHRLYKKVMDRRDDRGFERLDVTS</sequence>
<protein>
    <recommendedName>
        <fullName evidence="3">PilZ domain-containing protein</fullName>
    </recommendedName>
</protein>
<reference evidence="2" key="1">
    <citation type="journal article" date="2019" name="Int. J. Syst. Evol. Microbiol.">
        <title>The Global Catalogue of Microorganisms (GCM) 10K type strain sequencing project: providing services to taxonomists for standard genome sequencing and annotation.</title>
        <authorList>
            <consortium name="The Broad Institute Genomics Platform"/>
            <consortium name="The Broad Institute Genome Sequencing Center for Infectious Disease"/>
            <person name="Wu L."/>
            <person name="Ma J."/>
        </authorList>
    </citation>
    <scope>NUCLEOTIDE SEQUENCE [LARGE SCALE GENOMIC DNA]</scope>
    <source>
        <strain evidence="2">CGMCC 4.1641</strain>
    </source>
</reference>
<organism evidence="1 2">
    <name type="scientific">Cohnella boryungensis</name>
    <dbReference type="NCBI Taxonomy" id="768479"/>
    <lineage>
        <taxon>Bacteria</taxon>
        <taxon>Bacillati</taxon>
        <taxon>Bacillota</taxon>
        <taxon>Bacilli</taxon>
        <taxon>Bacillales</taxon>
        <taxon>Paenibacillaceae</taxon>
        <taxon>Cohnella</taxon>
    </lineage>
</organism>
<evidence type="ECO:0008006" key="3">
    <source>
        <dbReference type="Google" id="ProtNLM"/>
    </source>
</evidence>
<gene>
    <name evidence="1" type="ORF">ACFO1S_02870</name>
</gene>
<keyword evidence="2" id="KW-1185">Reference proteome</keyword>
<evidence type="ECO:0000313" key="2">
    <source>
        <dbReference type="Proteomes" id="UP001595755"/>
    </source>
</evidence>